<feature type="region of interest" description="Disordered" evidence="1">
    <location>
        <begin position="185"/>
        <end position="251"/>
    </location>
</feature>
<dbReference type="PANTHER" id="PTHR38248:SF2">
    <property type="entry name" value="FUNK1 11"/>
    <property type="match status" value="1"/>
</dbReference>
<accession>A0A9P6CE99</accession>
<name>A0A9P6CE99_9AGAR</name>
<proteinExistence type="predicted"/>
<evidence type="ECO:0000313" key="3">
    <source>
        <dbReference type="EMBL" id="KAF9462741.1"/>
    </source>
</evidence>
<dbReference type="SUPFAM" id="SSF56112">
    <property type="entry name" value="Protein kinase-like (PK-like)"/>
    <property type="match status" value="1"/>
</dbReference>
<dbReference type="PROSITE" id="PS50011">
    <property type="entry name" value="PROTEIN_KINASE_DOM"/>
    <property type="match status" value="1"/>
</dbReference>
<evidence type="ECO:0000256" key="1">
    <source>
        <dbReference type="SAM" id="MobiDB-lite"/>
    </source>
</evidence>
<dbReference type="PANTHER" id="PTHR38248">
    <property type="entry name" value="FUNK1 6"/>
    <property type="match status" value="1"/>
</dbReference>
<organism evidence="3 4">
    <name type="scientific">Collybia nuda</name>
    <dbReference type="NCBI Taxonomy" id="64659"/>
    <lineage>
        <taxon>Eukaryota</taxon>
        <taxon>Fungi</taxon>
        <taxon>Dikarya</taxon>
        <taxon>Basidiomycota</taxon>
        <taxon>Agaricomycotina</taxon>
        <taxon>Agaricomycetes</taxon>
        <taxon>Agaricomycetidae</taxon>
        <taxon>Agaricales</taxon>
        <taxon>Tricholomatineae</taxon>
        <taxon>Clitocybaceae</taxon>
        <taxon>Collybia</taxon>
    </lineage>
</organism>
<protein>
    <recommendedName>
        <fullName evidence="2">Protein kinase domain-containing protein</fullName>
    </recommendedName>
</protein>
<feature type="compositionally biased region" description="Basic and acidic residues" evidence="1">
    <location>
        <begin position="225"/>
        <end position="234"/>
    </location>
</feature>
<sequence length="804" mass="92005">MSGIGAPASQPDLGNASRTEEQTQDVWEEYDQYIRGDLSNHRIYISFENGLHNLLHVPEDWNLPGKEYHRITHTILQDDRYKISRDAYFQICDGKPGPVEPSLCGAQATFYNNTISLINQYCDAQYHKGEGRMLRFQEDHLNNFVHCTLSNFDYKASGYFGPSKDWDPLVWPMVIHIEESGNSDLALDRGRHSPRAKKPGKEDPLSAYLSPSFQGFSGKKRKRKSIESTTDKISHTSQTSTAPARSDGSPPSAWIENQKVAWARLYCARYLWEMLEISVRRSHAFLVPVNRDHLQLMYADRSAVVTTSIINLRTPEGEAMFLAMLIAFHRLTPKQWGLLPLVKNSFTVLSSGNTAYHREDDSITTKRECLRGLELQLQDKIKKLSMRLMLEDILYYQPGIIGRGTCVIGARSRDIKEWEDQDLVVKVSWASENRQSDISLLELARRKGEELVKERKVKQADLFKEVENLQESGKFEEATAKSHDAQSLVEEFDKHWALNHLPNILHSEDFQLGSENEPMPQTKLALFFSKAEYVNGEFKYETRVLRVSVQERLYKMTTLPSLVGYAQVFYDIFLCHRWLYDYPYILHRDISSGNIMYRIIDGKIYGVLNDLDLSSLRKSVEGGEQTSLQRTGTPPYMAVDLLRRDTHHLYRHDLESLGYVNLLLCCRNKFVPGNPLERLPQPKLNDWFDAKASWFDLGGRKLALLVEFTNINSLIDPSFQDFIPGLNRFLDSLSRGSAAQTIWKSAVRNYTATDAGQGPPEFDHETLGGTISFESIAAFLGSFKARINWDRPRTMTLHKAFANS</sequence>
<dbReference type="GO" id="GO:0005524">
    <property type="term" value="F:ATP binding"/>
    <property type="evidence" value="ECO:0007669"/>
    <property type="project" value="InterPro"/>
</dbReference>
<evidence type="ECO:0000313" key="4">
    <source>
        <dbReference type="Proteomes" id="UP000807353"/>
    </source>
</evidence>
<dbReference type="InterPro" id="IPR000719">
    <property type="entry name" value="Prot_kinase_dom"/>
</dbReference>
<reference evidence="3" key="1">
    <citation type="submission" date="2020-11" db="EMBL/GenBank/DDBJ databases">
        <authorList>
            <consortium name="DOE Joint Genome Institute"/>
            <person name="Ahrendt S."/>
            <person name="Riley R."/>
            <person name="Andreopoulos W."/>
            <person name="Labutti K."/>
            <person name="Pangilinan J."/>
            <person name="Ruiz-Duenas F.J."/>
            <person name="Barrasa J.M."/>
            <person name="Sanchez-Garcia M."/>
            <person name="Camarero S."/>
            <person name="Miyauchi S."/>
            <person name="Serrano A."/>
            <person name="Linde D."/>
            <person name="Babiker R."/>
            <person name="Drula E."/>
            <person name="Ayuso-Fernandez I."/>
            <person name="Pacheco R."/>
            <person name="Padilla G."/>
            <person name="Ferreira P."/>
            <person name="Barriuso J."/>
            <person name="Kellner H."/>
            <person name="Castanera R."/>
            <person name="Alfaro M."/>
            <person name="Ramirez L."/>
            <person name="Pisabarro A.G."/>
            <person name="Kuo A."/>
            <person name="Tritt A."/>
            <person name="Lipzen A."/>
            <person name="He G."/>
            <person name="Yan M."/>
            <person name="Ng V."/>
            <person name="Cullen D."/>
            <person name="Martin F."/>
            <person name="Rosso M.-N."/>
            <person name="Henrissat B."/>
            <person name="Hibbett D."/>
            <person name="Martinez A.T."/>
            <person name="Grigoriev I.V."/>
        </authorList>
    </citation>
    <scope>NUCLEOTIDE SEQUENCE</scope>
    <source>
        <strain evidence="3">CBS 247.69</strain>
    </source>
</reference>
<evidence type="ECO:0000259" key="2">
    <source>
        <dbReference type="PROSITE" id="PS50011"/>
    </source>
</evidence>
<dbReference type="InterPro" id="IPR011009">
    <property type="entry name" value="Kinase-like_dom_sf"/>
</dbReference>
<feature type="domain" description="Protein kinase" evidence="2">
    <location>
        <begin position="395"/>
        <end position="730"/>
    </location>
</feature>
<dbReference type="GO" id="GO:0004672">
    <property type="term" value="F:protein kinase activity"/>
    <property type="evidence" value="ECO:0007669"/>
    <property type="project" value="InterPro"/>
</dbReference>
<dbReference type="AlphaFoldDB" id="A0A9P6CE99"/>
<dbReference type="OrthoDB" id="5569250at2759"/>
<feature type="region of interest" description="Disordered" evidence="1">
    <location>
        <begin position="1"/>
        <end position="24"/>
    </location>
</feature>
<dbReference type="Gene3D" id="1.10.510.10">
    <property type="entry name" value="Transferase(Phosphotransferase) domain 1"/>
    <property type="match status" value="1"/>
</dbReference>
<dbReference type="Pfam" id="PF17667">
    <property type="entry name" value="Pkinase_fungal"/>
    <property type="match status" value="1"/>
</dbReference>
<comment type="caution">
    <text evidence="3">The sequence shown here is derived from an EMBL/GenBank/DDBJ whole genome shotgun (WGS) entry which is preliminary data.</text>
</comment>
<dbReference type="InterPro" id="IPR040976">
    <property type="entry name" value="Pkinase_fungal"/>
</dbReference>
<dbReference type="EMBL" id="MU150269">
    <property type="protein sequence ID" value="KAF9462741.1"/>
    <property type="molecule type" value="Genomic_DNA"/>
</dbReference>
<gene>
    <name evidence="3" type="ORF">BDZ94DRAFT_1298367</name>
</gene>
<keyword evidence="4" id="KW-1185">Reference proteome</keyword>
<dbReference type="Proteomes" id="UP000807353">
    <property type="component" value="Unassembled WGS sequence"/>
</dbReference>